<accession>A0ABW1ANS7</accession>
<dbReference type="EMBL" id="JBHSOG010000014">
    <property type="protein sequence ID" value="MFC5768734.1"/>
    <property type="molecule type" value="Genomic_DNA"/>
</dbReference>
<name>A0ABW1ANS7_9RHOO</name>
<dbReference type="RefSeq" id="WP_157748552.1">
    <property type="nucleotide sequence ID" value="NZ_JBHSOG010000014.1"/>
</dbReference>
<keyword evidence="2" id="KW-1185">Reference proteome</keyword>
<protein>
    <submittedName>
        <fullName evidence="1">Uncharacterized protein</fullName>
    </submittedName>
</protein>
<evidence type="ECO:0000313" key="2">
    <source>
        <dbReference type="Proteomes" id="UP001595974"/>
    </source>
</evidence>
<gene>
    <name evidence="1" type="ORF">ACFPTN_05060</name>
</gene>
<evidence type="ECO:0000313" key="1">
    <source>
        <dbReference type="EMBL" id="MFC5768734.1"/>
    </source>
</evidence>
<organism evidence="1 2">
    <name type="scientific">Thauera sinica</name>
    <dbReference type="NCBI Taxonomy" id="2665146"/>
    <lineage>
        <taxon>Bacteria</taxon>
        <taxon>Pseudomonadati</taxon>
        <taxon>Pseudomonadota</taxon>
        <taxon>Betaproteobacteria</taxon>
        <taxon>Rhodocyclales</taxon>
        <taxon>Zoogloeaceae</taxon>
        <taxon>Thauera</taxon>
    </lineage>
</organism>
<comment type="caution">
    <text evidence="1">The sequence shown here is derived from an EMBL/GenBank/DDBJ whole genome shotgun (WGS) entry which is preliminary data.</text>
</comment>
<dbReference type="Proteomes" id="UP001595974">
    <property type="component" value="Unassembled WGS sequence"/>
</dbReference>
<reference evidence="2" key="1">
    <citation type="journal article" date="2019" name="Int. J. Syst. Evol. Microbiol.">
        <title>The Global Catalogue of Microorganisms (GCM) 10K type strain sequencing project: providing services to taxonomists for standard genome sequencing and annotation.</title>
        <authorList>
            <consortium name="The Broad Institute Genomics Platform"/>
            <consortium name="The Broad Institute Genome Sequencing Center for Infectious Disease"/>
            <person name="Wu L."/>
            <person name="Ma J."/>
        </authorList>
    </citation>
    <scope>NUCLEOTIDE SEQUENCE [LARGE SCALE GENOMIC DNA]</scope>
    <source>
        <strain evidence="2">SHR3</strain>
    </source>
</reference>
<proteinExistence type="predicted"/>
<sequence>MSRFSAEPWRLTLGERTWRLARAGDERTAPVEGEPAAALAGLGWPEEARRGALAVEFADAWLRYIVIEWPAGLKGGSEREAWAAERMRSVHGVGGPEWAISVDRGASGDTALACAAPRTLVDAVARLAAERRLRITAMQGSFVTVYNRLLPGSHVGGKGACGALGVCREGRLTLGLWAGGQWRRIRSANAGGDVGAMLGRMLPGLATTIGDAAGAGVLHVLGAAPQVLPEGWSVQVCEGAA</sequence>